<accession>U1I129</accession>
<evidence type="ECO:0000256" key="3">
    <source>
        <dbReference type="ARBA" id="ARBA00023242"/>
    </source>
</evidence>
<feature type="compositionally biased region" description="Gly residues" evidence="4">
    <location>
        <begin position="1320"/>
        <end position="1335"/>
    </location>
</feature>
<dbReference type="PANTHER" id="PTHR48287">
    <property type="entry name" value="ARM REPEAT SUPERFAMILY PROTEIN"/>
    <property type="match status" value="1"/>
</dbReference>
<comment type="similarity">
    <text evidence="2">Belongs to the RRP12 family.</text>
</comment>
<evidence type="ECO:0000313" key="8">
    <source>
        <dbReference type="Proteomes" id="UP000019373"/>
    </source>
</evidence>
<dbReference type="HOGENOM" id="CLU_003753_1_0_1"/>
<dbReference type="InterPro" id="IPR057860">
    <property type="entry name" value="HEAT_RRP12_N"/>
</dbReference>
<protein>
    <submittedName>
        <fullName evidence="7">Uncharacterized protein</fullName>
    </submittedName>
</protein>
<feature type="compositionally biased region" description="Basic residues" evidence="4">
    <location>
        <begin position="1035"/>
        <end position="1047"/>
    </location>
</feature>
<dbReference type="RefSeq" id="XP_007785770.1">
    <property type="nucleotide sequence ID" value="XM_007787580.1"/>
</dbReference>
<dbReference type="PANTHER" id="PTHR48287:SF1">
    <property type="entry name" value="ARM REPEAT SUPERFAMILY PROTEIN"/>
    <property type="match status" value="1"/>
</dbReference>
<feature type="domain" description="RRP12 HEAT" evidence="5">
    <location>
        <begin position="372"/>
        <end position="661"/>
    </location>
</feature>
<dbReference type="InterPro" id="IPR012978">
    <property type="entry name" value="HEAT_RRP12"/>
</dbReference>
<organism evidence="7 8">
    <name type="scientific">Endocarpon pusillum (strain Z07020 / HMAS-L-300199)</name>
    <name type="common">Lichen-forming fungus</name>
    <dbReference type="NCBI Taxonomy" id="1263415"/>
    <lineage>
        <taxon>Eukaryota</taxon>
        <taxon>Fungi</taxon>
        <taxon>Dikarya</taxon>
        <taxon>Ascomycota</taxon>
        <taxon>Pezizomycotina</taxon>
        <taxon>Eurotiomycetes</taxon>
        <taxon>Chaetothyriomycetidae</taxon>
        <taxon>Verrucariales</taxon>
        <taxon>Verrucariaceae</taxon>
        <taxon>Endocarpon</taxon>
    </lineage>
</organism>
<dbReference type="Proteomes" id="UP000019373">
    <property type="component" value="Unassembled WGS sequence"/>
</dbReference>
<dbReference type="Pfam" id="PF08161">
    <property type="entry name" value="RRP12_HEAT"/>
    <property type="match status" value="1"/>
</dbReference>
<dbReference type="OMA" id="PDQMKHR"/>
<feature type="compositionally biased region" description="Basic residues" evidence="4">
    <location>
        <begin position="1155"/>
        <end position="1172"/>
    </location>
</feature>
<dbReference type="InterPro" id="IPR011989">
    <property type="entry name" value="ARM-like"/>
</dbReference>
<dbReference type="GO" id="GO:0005634">
    <property type="term" value="C:nucleus"/>
    <property type="evidence" value="ECO:0007669"/>
    <property type="project" value="UniProtKB-SubCell"/>
</dbReference>
<dbReference type="Pfam" id="PF25772">
    <property type="entry name" value="HEAT_RRP12_N"/>
    <property type="match status" value="1"/>
</dbReference>
<evidence type="ECO:0000256" key="4">
    <source>
        <dbReference type="SAM" id="MobiDB-lite"/>
    </source>
</evidence>
<dbReference type="InterPro" id="IPR052087">
    <property type="entry name" value="RRP12"/>
</dbReference>
<dbReference type="Gene3D" id="1.25.10.10">
    <property type="entry name" value="Leucine-rich Repeat Variant"/>
    <property type="match status" value="1"/>
</dbReference>
<evidence type="ECO:0000259" key="5">
    <source>
        <dbReference type="Pfam" id="PF08161"/>
    </source>
</evidence>
<reference evidence="8" key="1">
    <citation type="journal article" date="2014" name="BMC Genomics">
        <title>Genome characteristics reveal the impact of lichenization on lichen-forming fungus Endocarpon pusillum Hedwig (Verrucariales, Ascomycota).</title>
        <authorList>
            <person name="Wang Y.-Y."/>
            <person name="Liu B."/>
            <person name="Zhang X.-Y."/>
            <person name="Zhou Q.-M."/>
            <person name="Zhang T."/>
            <person name="Li H."/>
            <person name="Yu Y.-F."/>
            <person name="Zhang X.-L."/>
            <person name="Hao X.-Y."/>
            <person name="Wang M."/>
            <person name="Wang L."/>
            <person name="Wei J.-C."/>
        </authorList>
    </citation>
    <scope>NUCLEOTIDE SEQUENCE [LARGE SCALE GENOMIC DNA]</scope>
    <source>
        <strain evidence="8">Z07020 / HMAS-L-300199</strain>
    </source>
</reference>
<feature type="region of interest" description="Disordered" evidence="4">
    <location>
        <begin position="1035"/>
        <end position="1069"/>
    </location>
</feature>
<dbReference type="InterPro" id="IPR016024">
    <property type="entry name" value="ARM-type_fold"/>
</dbReference>
<comment type="subcellular location">
    <subcellularLocation>
        <location evidence="1">Nucleus</location>
    </subcellularLocation>
</comment>
<evidence type="ECO:0000259" key="6">
    <source>
        <dbReference type="Pfam" id="PF25772"/>
    </source>
</evidence>
<feature type="compositionally biased region" description="Gly residues" evidence="4">
    <location>
        <begin position="1245"/>
        <end position="1257"/>
    </location>
</feature>
<feature type="compositionally biased region" description="Basic residues" evidence="4">
    <location>
        <begin position="1224"/>
        <end position="1241"/>
    </location>
</feature>
<feature type="region of interest" description="Disordered" evidence="4">
    <location>
        <begin position="1108"/>
        <end position="1135"/>
    </location>
</feature>
<evidence type="ECO:0000313" key="7">
    <source>
        <dbReference type="EMBL" id="ERF76945.1"/>
    </source>
</evidence>
<feature type="region of interest" description="Disordered" evidence="4">
    <location>
        <begin position="1218"/>
        <end position="1346"/>
    </location>
</feature>
<keyword evidence="8" id="KW-1185">Reference proteome</keyword>
<dbReference type="eggNOG" id="KOG1248">
    <property type="taxonomic scope" value="Eukaryota"/>
</dbReference>
<feature type="domain" description="RRP12 N-terminal HEAT" evidence="6">
    <location>
        <begin position="52"/>
        <end position="283"/>
    </location>
</feature>
<dbReference type="GeneID" id="19237709"/>
<dbReference type="SUPFAM" id="SSF48371">
    <property type="entry name" value="ARM repeat"/>
    <property type="match status" value="1"/>
</dbReference>
<name>U1I129_ENDPU</name>
<evidence type="ECO:0000256" key="1">
    <source>
        <dbReference type="ARBA" id="ARBA00004123"/>
    </source>
</evidence>
<feature type="region of interest" description="Disordered" evidence="4">
    <location>
        <begin position="699"/>
        <end position="719"/>
    </location>
</feature>
<dbReference type="EMBL" id="KE720681">
    <property type="protein sequence ID" value="ERF76945.1"/>
    <property type="molecule type" value="Genomic_DNA"/>
</dbReference>
<keyword evidence="3" id="KW-0539">Nucleus</keyword>
<feature type="region of interest" description="Disordered" evidence="4">
    <location>
        <begin position="1151"/>
        <end position="1196"/>
    </location>
</feature>
<gene>
    <name evidence="7" type="ORF">EPUS_02657</name>
</gene>
<proteinExistence type="inferred from homology"/>
<feature type="compositionally biased region" description="Basic residues" evidence="4">
    <location>
        <begin position="1337"/>
        <end position="1346"/>
    </location>
</feature>
<evidence type="ECO:0000256" key="2">
    <source>
        <dbReference type="ARBA" id="ARBA00007690"/>
    </source>
</evidence>
<dbReference type="OrthoDB" id="2192888at2759"/>
<sequence>MVYLAAPMFSLGVAIAAWVSASFWVFAIIMGNPDGTERRDDGRATVLAASVVLSSVEDTLRDQKTNITPTAYFAALLAILRQCSSAALIEGNAELVTSTVYLLDLVSSYVPPPLLRTQFSQILALIAPFFVSNETGAPLLRSALGCLESLLVAQDSAAWNLPSSQTGPRKAIPVLLTLAVDGRPKIRKRSLEALTNVLKHPPQGPALDHPVADHCASTALTSLKEAVNTASQLRKQKDRHDNGHDPFLIHALQLTKTIAAASGGWPSKKIEPLVEALMTISKSTNDYIVMGAFEVFEAIFEGMHDEISSSKLPRLLDAIADLKPAQNDSQLLPPWIAVLSRGYQLASEVSPEDTFIKLPDLVDMISPFLSQPSLNIRVSASECLISLFANCIPRRTLVEPSVYDEKVFEQLGRKASDLLSIKYQAAWMEIFRILSAFIQAMRWRGTHYLLSVVKAVGELRGNDSFQGKKEADEVLGHAIHNMGPDVILSVLPHNLDQNNDRHPGRAWLLPLLRDHVSNTRLAHFKSDLMHLSERIYQRVIDHGRAEKTARIKIYETVIHQIWATLPGYCDLPIDLQAAFDQPFAEMLSNLLYKQIELRVDLCRSLQNLVESNQAVLAAELSEEDMLYEHRITKSGAAQNIQHLAGLSSNLLAVLFNVYSQTIPQSRGYILECINAYLSITSGEDLVETFNRVSSVLTTSLPEAGHAPPPKQQQPKDKLPPASHTLLDLTIALSTYLPRSTFPSLFSLASRILNHPTATTTDPQLIKKAYKLIPRLATSEAGAAALRARNSELQSLILSTSDKTPVPARRDRLLAIHSLINYLPTEDLHFIPSILSEIVLACKDTNQRARQAGFELLIHVTNRITDSERNPPGTVIRNNLVPHMPDDAPAALATLEEVFTMVSAGLAGVAPHMVAATVAALARLLFEFHTKLAKPVLEDLLGTVEMFLQSSNREIVRSVLGFVKVAVVVLPDELLGEQRMSRLLKGCMVWSKENKGRMRMKVKGILERCLRRFGQEIVDGWLASDEAGRKMVANLRKRRDRAKRKKSANSKVEDESDEGGREAEARKTKKTEFDNEFDEAVYGSDDDSDIIIGSDDGEQAAAEDMTGVSFKHGSTTKGKAIASARKAHHRDRFIREDASDDEPLDLLAPNALARISSRKSHPSGPGVKRKTKAKVNADGKLVFGGDPDADGDGDGDVLMGDGAAESIGAVNAYVDAVDGPDAVRRGQKGKLKVGSANRKKVKASSGGEGGGGGGGGGGEEMELDENEAREVGRGIRSPRGFGKGRLPLRRGLGVEKVRQSGSSGGGGGATRAGRVQKRGLEGAGRGGSRGAGGGRGRNNVRFRGGRR</sequence>
<feature type="compositionally biased region" description="Basic and acidic residues" evidence="4">
    <location>
        <begin position="1057"/>
        <end position="1069"/>
    </location>
</feature>